<keyword evidence="3" id="KW-1185">Reference proteome</keyword>
<feature type="non-terminal residue" evidence="2">
    <location>
        <position position="328"/>
    </location>
</feature>
<feature type="compositionally biased region" description="Polar residues" evidence="1">
    <location>
        <begin position="100"/>
        <end position="121"/>
    </location>
</feature>
<dbReference type="AlphaFoldDB" id="A0AA38GAY4"/>
<comment type="caution">
    <text evidence="2">The sequence shown here is derived from an EMBL/GenBank/DDBJ whole genome shotgun (WGS) entry which is preliminary data.</text>
</comment>
<feature type="compositionally biased region" description="Basic and acidic residues" evidence="1">
    <location>
        <begin position="218"/>
        <end position="229"/>
    </location>
</feature>
<organism evidence="2 3">
    <name type="scientific">Taxus chinensis</name>
    <name type="common">Chinese yew</name>
    <name type="synonym">Taxus wallichiana var. chinensis</name>
    <dbReference type="NCBI Taxonomy" id="29808"/>
    <lineage>
        <taxon>Eukaryota</taxon>
        <taxon>Viridiplantae</taxon>
        <taxon>Streptophyta</taxon>
        <taxon>Embryophyta</taxon>
        <taxon>Tracheophyta</taxon>
        <taxon>Spermatophyta</taxon>
        <taxon>Pinopsida</taxon>
        <taxon>Pinidae</taxon>
        <taxon>Conifers II</taxon>
        <taxon>Cupressales</taxon>
        <taxon>Taxaceae</taxon>
        <taxon>Taxus</taxon>
    </lineage>
</organism>
<proteinExistence type="predicted"/>
<dbReference type="EMBL" id="JAHRHJ020000004">
    <property type="protein sequence ID" value="KAH9318239.1"/>
    <property type="molecule type" value="Genomic_DNA"/>
</dbReference>
<feature type="compositionally biased region" description="Low complexity" evidence="1">
    <location>
        <begin position="1"/>
        <end position="18"/>
    </location>
</feature>
<evidence type="ECO:0000313" key="3">
    <source>
        <dbReference type="Proteomes" id="UP000824469"/>
    </source>
</evidence>
<evidence type="ECO:0000256" key="1">
    <source>
        <dbReference type="SAM" id="MobiDB-lite"/>
    </source>
</evidence>
<evidence type="ECO:0000313" key="2">
    <source>
        <dbReference type="EMBL" id="KAH9318239.1"/>
    </source>
</evidence>
<feature type="region of interest" description="Disordered" evidence="1">
    <location>
        <begin position="264"/>
        <end position="328"/>
    </location>
</feature>
<sequence length="328" mass="38341">QSMASQQAASRAASMKSQTEMASARAAEISKRLKVVDETVDDDKTTNQNQARRPLQITLRPHHRDRILAANRQNYHYRGGSDNYQKYHGRQEWGRPRNPFSGNVWSRSQSKTQMLPRTRSISPRYYKEKKSSPKLPKEEHKSAHRSRLSRSLSKEPRQYVKENEDISKQLRLYSRKPETEVKMCMAKSTDLHQDLVVREDKLIKDLIKSESCKKTLTKPEEGMREDNAKYRAGRKKSRLEDNDNCTNNARVCTKSDDMLKYRKSAYDSEEDTKEKKRHTNGSMMDDDGDMTKRKLHGKEKRYVDVSELDEKKLQKREKKAPDDNEVSK</sequence>
<dbReference type="Proteomes" id="UP000824469">
    <property type="component" value="Unassembled WGS sequence"/>
</dbReference>
<gene>
    <name evidence="2" type="ORF">KI387_020008</name>
</gene>
<accession>A0AA38GAY4</accession>
<feature type="compositionally biased region" description="Basic and acidic residues" evidence="1">
    <location>
        <begin position="319"/>
        <end position="328"/>
    </location>
</feature>
<feature type="compositionally biased region" description="Basic and acidic residues" evidence="1">
    <location>
        <begin position="125"/>
        <end position="141"/>
    </location>
</feature>
<reference evidence="2 3" key="1">
    <citation type="journal article" date="2021" name="Nat. Plants">
        <title>The Taxus genome provides insights into paclitaxel biosynthesis.</title>
        <authorList>
            <person name="Xiong X."/>
            <person name="Gou J."/>
            <person name="Liao Q."/>
            <person name="Li Y."/>
            <person name="Zhou Q."/>
            <person name="Bi G."/>
            <person name="Li C."/>
            <person name="Du R."/>
            <person name="Wang X."/>
            <person name="Sun T."/>
            <person name="Guo L."/>
            <person name="Liang H."/>
            <person name="Lu P."/>
            <person name="Wu Y."/>
            <person name="Zhang Z."/>
            <person name="Ro D.K."/>
            <person name="Shang Y."/>
            <person name="Huang S."/>
            <person name="Yan J."/>
        </authorList>
    </citation>
    <scope>NUCLEOTIDE SEQUENCE [LARGE SCALE GENOMIC DNA]</scope>
    <source>
        <strain evidence="2">Ta-2019</strain>
    </source>
</reference>
<protein>
    <submittedName>
        <fullName evidence="2">Uncharacterized protein</fullName>
    </submittedName>
</protein>
<name>A0AA38GAY4_TAXCH</name>
<feature type="region of interest" description="Disordered" evidence="1">
    <location>
        <begin position="218"/>
        <end position="248"/>
    </location>
</feature>
<feature type="region of interest" description="Disordered" evidence="1">
    <location>
        <begin position="1"/>
        <end position="160"/>
    </location>
</feature>
<feature type="compositionally biased region" description="Basic and acidic residues" evidence="1">
    <location>
        <begin position="300"/>
        <end position="312"/>
    </location>
</feature>
<feature type="compositionally biased region" description="Basic and acidic residues" evidence="1">
    <location>
        <begin position="28"/>
        <end position="45"/>
    </location>
</feature>